<sequence>MAAWRSPDGRCPRPMGCGGRGPERLTRSDRRLPDPIGWGLSLEGGALAWERRGLARLAIDSRAHQWLTRRVVRRPIARRRLRRSARSANG</sequence>
<protein>
    <submittedName>
        <fullName evidence="2">Uncharacterized protein</fullName>
    </submittedName>
</protein>
<reference evidence="2 3" key="1">
    <citation type="journal article" date="2018" name="Nat. Ecol. Evol.">
        <title>Shark genomes provide insights into elasmobranch evolution and the origin of vertebrates.</title>
        <authorList>
            <person name="Hara Y"/>
            <person name="Yamaguchi K"/>
            <person name="Onimaru K"/>
            <person name="Kadota M"/>
            <person name="Koyanagi M"/>
            <person name="Keeley SD"/>
            <person name="Tatsumi K"/>
            <person name="Tanaka K"/>
            <person name="Motone F"/>
            <person name="Kageyama Y"/>
            <person name="Nozu R"/>
            <person name="Adachi N"/>
            <person name="Nishimura O"/>
            <person name="Nakagawa R"/>
            <person name="Tanegashima C"/>
            <person name="Kiyatake I"/>
            <person name="Matsumoto R"/>
            <person name="Murakumo K"/>
            <person name="Nishida K"/>
            <person name="Terakita A"/>
            <person name="Kuratani S"/>
            <person name="Sato K"/>
            <person name="Hyodo S Kuraku.S."/>
        </authorList>
    </citation>
    <scope>NUCLEOTIDE SEQUENCE [LARGE SCALE GENOMIC DNA]</scope>
</reference>
<name>A0A401TJ37_CHIPU</name>
<evidence type="ECO:0000256" key="1">
    <source>
        <dbReference type="SAM" id="MobiDB-lite"/>
    </source>
</evidence>
<dbReference type="EMBL" id="BEZZ01082911">
    <property type="protein sequence ID" value="GCC42626.1"/>
    <property type="molecule type" value="Genomic_DNA"/>
</dbReference>
<dbReference type="AlphaFoldDB" id="A0A401TJ37"/>
<comment type="caution">
    <text evidence="2">The sequence shown here is derived from an EMBL/GenBank/DDBJ whole genome shotgun (WGS) entry which is preliminary data.</text>
</comment>
<keyword evidence="3" id="KW-1185">Reference proteome</keyword>
<accession>A0A401TJ37</accession>
<evidence type="ECO:0000313" key="2">
    <source>
        <dbReference type="EMBL" id="GCC42626.1"/>
    </source>
</evidence>
<proteinExistence type="predicted"/>
<organism evidence="2 3">
    <name type="scientific">Chiloscyllium punctatum</name>
    <name type="common">Brownbanded bambooshark</name>
    <name type="synonym">Hemiscyllium punctatum</name>
    <dbReference type="NCBI Taxonomy" id="137246"/>
    <lineage>
        <taxon>Eukaryota</taxon>
        <taxon>Metazoa</taxon>
        <taxon>Chordata</taxon>
        <taxon>Craniata</taxon>
        <taxon>Vertebrata</taxon>
        <taxon>Chondrichthyes</taxon>
        <taxon>Elasmobranchii</taxon>
        <taxon>Galeomorphii</taxon>
        <taxon>Galeoidea</taxon>
        <taxon>Orectolobiformes</taxon>
        <taxon>Hemiscylliidae</taxon>
        <taxon>Chiloscyllium</taxon>
    </lineage>
</organism>
<dbReference type="Proteomes" id="UP000287033">
    <property type="component" value="Unassembled WGS sequence"/>
</dbReference>
<feature type="region of interest" description="Disordered" evidence="1">
    <location>
        <begin position="1"/>
        <end position="29"/>
    </location>
</feature>
<gene>
    <name evidence="2" type="ORF">chiPu_0026572</name>
</gene>
<evidence type="ECO:0000313" key="3">
    <source>
        <dbReference type="Proteomes" id="UP000287033"/>
    </source>
</evidence>